<accession>A0A1S8KMZ0</accession>
<evidence type="ECO:0000256" key="2">
    <source>
        <dbReference type="ARBA" id="ARBA00022448"/>
    </source>
</evidence>
<dbReference type="PROSITE" id="PS00211">
    <property type="entry name" value="ABC_TRANSPORTER_1"/>
    <property type="match status" value="1"/>
</dbReference>
<proteinExistence type="predicted"/>
<evidence type="ECO:0000259" key="7">
    <source>
        <dbReference type="PROSITE" id="PS50893"/>
    </source>
</evidence>
<dbReference type="SUPFAM" id="SSF52540">
    <property type="entry name" value="P-loop containing nucleoside triphosphate hydrolases"/>
    <property type="match status" value="1"/>
</dbReference>
<dbReference type="Pfam" id="PF00005">
    <property type="entry name" value="ABC_tran"/>
    <property type="match status" value="1"/>
</dbReference>
<dbReference type="GO" id="GO:0005886">
    <property type="term" value="C:plasma membrane"/>
    <property type="evidence" value="ECO:0007669"/>
    <property type="project" value="UniProtKB-SubCell"/>
</dbReference>
<dbReference type="AlphaFoldDB" id="A0A1S8KMZ0"/>
<dbReference type="GO" id="GO:0005524">
    <property type="term" value="F:ATP binding"/>
    <property type="evidence" value="ECO:0007669"/>
    <property type="project" value="UniProtKB-KW"/>
</dbReference>
<dbReference type="SMART" id="SM00382">
    <property type="entry name" value="AAA"/>
    <property type="match status" value="1"/>
</dbReference>
<dbReference type="InterPro" id="IPR003439">
    <property type="entry name" value="ABC_transporter-like_ATP-bd"/>
</dbReference>
<dbReference type="GO" id="GO:0016887">
    <property type="term" value="F:ATP hydrolysis activity"/>
    <property type="evidence" value="ECO:0007669"/>
    <property type="project" value="InterPro"/>
</dbReference>
<keyword evidence="3" id="KW-1003">Cell membrane</keyword>
<dbReference type="PROSITE" id="PS50893">
    <property type="entry name" value="ABC_TRANSPORTER_2"/>
    <property type="match status" value="1"/>
</dbReference>
<evidence type="ECO:0000256" key="5">
    <source>
        <dbReference type="ARBA" id="ARBA00022840"/>
    </source>
</evidence>
<keyword evidence="2" id="KW-0813">Transport</keyword>
<comment type="subcellular location">
    <subcellularLocation>
        <location evidence="1">Cell membrane</location>
        <topology evidence="1">Peripheral membrane protein</topology>
    </subcellularLocation>
</comment>
<protein>
    <submittedName>
        <fullName evidence="8">ABC transporter ATP-binding protein</fullName>
    </submittedName>
</protein>
<reference evidence="8 9" key="1">
    <citation type="submission" date="2017-01" db="EMBL/GenBank/DDBJ databases">
        <title>Complete Genome Sequence of Dolosigranulum pigrum isolated from a Patient with interstitial lung disease.</title>
        <authorList>
            <person name="Mukhopadhyay R."/>
            <person name="Joaquin J."/>
            <person name="Hogue R."/>
            <person name="Fitzgerald S."/>
            <person name="Jospin G."/>
            <person name="Eisen J.A."/>
            <person name="Chaturvedi V."/>
        </authorList>
    </citation>
    <scope>NUCLEOTIDE SEQUENCE [LARGE SCALE GENOMIC DNA]</scope>
    <source>
        <strain evidence="8 9">15S00348</strain>
    </source>
</reference>
<dbReference type="InterPro" id="IPR003593">
    <property type="entry name" value="AAA+_ATPase"/>
</dbReference>
<comment type="caution">
    <text evidence="8">The sequence shown here is derived from an EMBL/GenBank/DDBJ whole genome shotgun (WGS) entry which is preliminary data.</text>
</comment>
<organism evidence="8 9">
    <name type="scientific">Dolosigranulum pigrum</name>
    <dbReference type="NCBI Taxonomy" id="29394"/>
    <lineage>
        <taxon>Bacteria</taxon>
        <taxon>Bacillati</taxon>
        <taxon>Bacillota</taxon>
        <taxon>Bacilli</taxon>
        <taxon>Lactobacillales</taxon>
        <taxon>Carnobacteriaceae</taxon>
        <taxon>Dolosigranulum</taxon>
    </lineage>
</organism>
<dbReference type="Gene3D" id="3.40.50.300">
    <property type="entry name" value="P-loop containing nucleotide triphosphate hydrolases"/>
    <property type="match status" value="1"/>
</dbReference>
<dbReference type="InterPro" id="IPR017871">
    <property type="entry name" value="ABC_transporter-like_CS"/>
</dbReference>
<evidence type="ECO:0000256" key="6">
    <source>
        <dbReference type="ARBA" id="ARBA00023136"/>
    </source>
</evidence>
<dbReference type="PANTHER" id="PTHR42788:SF7">
    <property type="entry name" value="NITRATE ABC TRANSPORTER ATP-BINDING PROTEIN"/>
    <property type="match status" value="1"/>
</dbReference>
<keyword evidence="6" id="KW-0472">Membrane</keyword>
<gene>
    <name evidence="8" type="ORF">BWX42_03275</name>
</gene>
<dbReference type="InterPro" id="IPR027417">
    <property type="entry name" value="P-loop_NTPase"/>
</dbReference>
<feature type="domain" description="ABC transporter" evidence="7">
    <location>
        <begin position="7"/>
        <end position="254"/>
    </location>
</feature>
<keyword evidence="5 8" id="KW-0067">ATP-binding</keyword>
<sequence length="269" mass="29703">MRRQPILSLTHIDKSFHMGTVNETHVIQSLNLAVYPGDFITIIGGNGAGKSTLLNIISGNLTPDSGDIRLGSQVITHQSEQQRAAKMARVFQDPTMGTAPRMTIAENLRIAALRGQKRGLRFGMNQAIRQQFKTLVASLHMGLEDKLDTEVQYLSGGQRQAIALLMATIQTPEILLLDEHTAALDPQVAHTVMELTNERVTSEGITALMITHNLEDAIRYGNRLIMLHRGQIALDITGEDKASLTSAELLRHFSRHADRSELSDRLLLS</sequence>
<dbReference type="EMBL" id="MUYF01000003">
    <property type="protein sequence ID" value="OOL80911.1"/>
    <property type="molecule type" value="Genomic_DNA"/>
</dbReference>
<evidence type="ECO:0000313" key="8">
    <source>
        <dbReference type="EMBL" id="OOL80911.1"/>
    </source>
</evidence>
<evidence type="ECO:0000256" key="4">
    <source>
        <dbReference type="ARBA" id="ARBA00022741"/>
    </source>
</evidence>
<dbReference type="Proteomes" id="UP000190409">
    <property type="component" value="Unassembled WGS sequence"/>
</dbReference>
<evidence type="ECO:0000256" key="3">
    <source>
        <dbReference type="ARBA" id="ARBA00022475"/>
    </source>
</evidence>
<keyword evidence="4" id="KW-0547">Nucleotide-binding</keyword>
<dbReference type="PANTHER" id="PTHR42788">
    <property type="entry name" value="TAURINE IMPORT ATP-BINDING PROTEIN-RELATED"/>
    <property type="match status" value="1"/>
</dbReference>
<dbReference type="InterPro" id="IPR050166">
    <property type="entry name" value="ABC_transporter_ATP-bind"/>
</dbReference>
<name>A0A1S8KMZ0_9LACT</name>
<evidence type="ECO:0000256" key="1">
    <source>
        <dbReference type="ARBA" id="ARBA00004202"/>
    </source>
</evidence>
<evidence type="ECO:0000313" key="9">
    <source>
        <dbReference type="Proteomes" id="UP000190409"/>
    </source>
</evidence>